<dbReference type="Pfam" id="PF17794">
    <property type="entry name" value="Vault_2"/>
    <property type="match status" value="1"/>
</dbReference>
<sequence length="157" mass="17745">MTTTERKTDKKMEGPRTTSEVIRIKPQQFIHVLDNNTGVTRLEVGPQTITLRDHERLILKPEPMIIVPPRYYCVVANPLLRDEDAQPIADQHGQIRLRYGDLEIRFAQDPFPLYPNEKLVGDLTLPVLLGRGVSKAENIAIESTGQATAEARAKEYS</sequence>
<dbReference type="InterPro" id="IPR043179">
    <property type="entry name" value="Vault_2_sf"/>
</dbReference>
<reference evidence="3" key="1">
    <citation type="submission" date="2016-10" db="EMBL/GenBank/DDBJ databases">
        <title>Comparative genomics uncovers the prolific and rare metabolic potential of the cyanobacterial genus Moorea.</title>
        <authorList>
            <person name="Leao T."/>
            <person name="Castelao G."/>
            <person name="Korobeynikov A."/>
            <person name="Monroe E.A."/>
            <person name="Podell S."/>
            <person name="Glukhov E."/>
            <person name="Allen E."/>
            <person name="Gerwick W.H."/>
            <person name="Gerwick L."/>
        </authorList>
    </citation>
    <scope>NUCLEOTIDE SEQUENCE [LARGE SCALE GENOMIC DNA]</scope>
    <source>
        <strain evidence="3">JHB</strain>
    </source>
</reference>
<evidence type="ECO:0000313" key="3">
    <source>
        <dbReference type="Proteomes" id="UP000176944"/>
    </source>
</evidence>
<dbReference type="EMBL" id="CP017708">
    <property type="protein sequence ID" value="AOY78639.1"/>
    <property type="molecule type" value="Genomic_DNA"/>
</dbReference>
<dbReference type="PANTHER" id="PTHR14165:SF3">
    <property type="entry name" value="MAJOR VAULT PROTEIN"/>
    <property type="match status" value="1"/>
</dbReference>
<gene>
    <name evidence="2" type="ORF">BJP36_00790</name>
</gene>
<protein>
    <recommendedName>
        <fullName evidence="1">Major vault protein repeat domain-containing protein</fullName>
    </recommendedName>
</protein>
<dbReference type="InterPro" id="IPR039059">
    <property type="entry name" value="MVP"/>
</dbReference>
<dbReference type="Gene3D" id="2.30.30.560">
    <property type="match status" value="1"/>
</dbReference>
<dbReference type="Proteomes" id="UP000176944">
    <property type="component" value="Chromosome"/>
</dbReference>
<accession>A0A1D9FTE0</accession>
<dbReference type="InterPro" id="IPR041134">
    <property type="entry name" value="Vault_2"/>
</dbReference>
<dbReference type="PROSITE" id="PS51224">
    <property type="entry name" value="MVP"/>
    <property type="match status" value="1"/>
</dbReference>
<evidence type="ECO:0000259" key="1">
    <source>
        <dbReference type="Pfam" id="PF17794"/>
    </source>
</evidence>
<proteinExistence type="predicted"/>
<evidence type="ECO:0000313" key="2">
    <source>
        <dbReference type="EMBL" id="AOY78639.1"/>
    </source>
</evidence>
<dbReference type="FunFam" id="2.30.30.560:FF:000002">
    <property type="entry name" value="Major vault protein-alpha"/>
    <property type="match status" value="1"/>
</dbReference>
<dbReference type="InterPro" id="IPR002499">
    <property type="entry name" value="Vault_N"/>
</dbReference>
<feature type="domain" description="Major vault protein repeat" evidence="1">
    <location>
        <begin position="64"/>
        <end position="122"/>
    </location>
</feature>
<dbReference type="AlphaFoldDB" id="A0A1D9FTE0"/>
<dbReference type="GO" id="GO:0005737">
    <property type="term" value="C:cytoplasm"/>
    <property type="evidence" value="ECO:0007669"/>
    <property type="project" value="TreeGrafter"/>
</dbReference>
<name>A0A1D9FTE0_MOOP1</name>
<dbReference type="Gene3D" id="2.30.30.570">
    <property type="match status" value="1"/>
</dbReference>
<dbReference type="PANTHER" id="PTHR14165">
    <property type="entry name" value="MAJOR VAULT PROTEIN"/>
    <property type="match status" value="1"/>
</dbReference>
<organism evidence="2 3">
    <name type="scientific">Moorena producens (strain JHB)</name>
    <dbReference type="NCBI Taxonomy" id="1454205"/>
    <lineage>
        <taxon>Bacteria</taxon>
        <taxon>Bacillati</taxon>
        <taxon>Cyanobacteriota</taxon>
        <taxon>Cyanophyceae</taxon>
        <taxon>Coleofasciculales</taxon>
        <taxon>Coleofasciculaceae</taxon>
        <taxon>Moorena</taxon>
    </lineage>
</organism>
<dbReference type="FunFam" id="2.30.30.570:FF:000002">
    <property type="entry name" value="Major vault protein-alpha"/>
    <property type="match status" value="1"/>
</dbReference>